<evidence type="ECO:0000256" key="1">
    <source>
        <dbReference type="SAM" id="MobiDB-lite"/>
    </source>
</evidence>
<proteinExistence type="predicted"/>
<sequence length="248" mass="26307">MCPSSPTEPSSPLLAYISAADAQSTSHDVDHAPASSSPGTPESISAGNRRSITPDFQSQWRALQWLEAHPNYVPSKKSGLRCLVDRPLTSYRTAAGVGVNAPSTSSGGLGANVDQRKLRFAPITSDIGASDVGAGPSQFSGSLTDAQRTSIDHVTSGLGKQRADSPSKQPSKKMKNMNETSAPIKRKAVCASEIMENNCNEVDINIDVKKKRKVSATVQVKVQSTRSMKLVIEVGSEGIMNEEAQPSL</sequence>
<organism evidence="2 3">
    <name type="scientific">Agaricus bisporus var. burnettii</name>
    <dbReference type="NCBI Taxonomy" id="192524"/>
    <lineage>
        <taxon>Eukaryota</taxon>
        <taxon>Fungi</taxon>
        <taxon>Dikarya</taxon>
        <taxon>Basidiomycota</taxon>
        <taxon>Agaricomycotina</taxon>
        <taxon>Agaricomycetes</taxon>
        <taxon>Agaricomycetidae</taxon>
        <taxon>Agaricales</taxon>
        <taxon>Agaricineae</taxon>
        <taxon>Agaricaceae</taxon>
        <taxon>Agaricus</taxon>
    </lineage>
</organism>
<feature type="compositionally biased region" description="Polar residues" evidence="1">
    <location>
        <begin position="34"/>
        <end position="53"/>
    </location>
</feature>
<dbReference type="AlphaFoldDB" id="A0A8H7C1Z7"/>
<protein>
    <submittedName>
        <fullName evidence="2">Uncharacterized protein</fullName>
    </submittedName>
</protein>
<evidence type="ECO:0000313" key="3">
    <source>
        <dbReference type="Proteomes" id="UP000629468"/>
    </source>
</evidence>
<feature type="region of interest" description="Disordered" evidence="1">
    <location>
        <begin position="154"/>
        <end position="179"/>
    </location>
</feature>
<gene>
    <name evidence="2" type="ORF">Agabi119p4_10147</name>
</gene>
<accession>A0A8H7C1Z7</accession>
<name>A0A8H7C1Z7_AGABI</name>
<dbReference type="Proteomes" id="UP000629468">
    <property type="component" value="Unassembled WGS sequence"/>
</dbReference>
<dbReference type="EMBL" id="JABXXO010000014">
    <property type="protein sequence ID" value="KAF7760738.1"/>
    <property type="molecule type" value="Genomic_DNA"/>
</dbReference>
<feature type="region of interest" description="Disordered" evidence="1">
    <location>
        <begin position="18"/>
        <end position="53"/>
    </location>
</feature>
<reference evidence="2 3" key="1">
    <citation type="journal article" name="Sci. Rep.">
        <title>Telomere-to-telomere assembled and centromere annotated genomes of the two main subspecies of the button mushroom Agaricus bisporus reveal especially polymorphic chromosome ends.</title>
        <authorList>
            <person name="Sonnenberg A.S.M."/>
            <person name="Sedaghat-Telgerd N."/>
            <person name="Lavrijssen B."/>
            <person name="Ohm R.A."/>
            <person name="Hendrickx P.M."/>
            <person name="Scholtmeijer K."/>
            <person name="Baars J.J.P."/>
            <person name="van Peer A."/>
        </authorList>
    </citation>
    <scope>NUCLEOTIDE SEQUENCE [LARGE SCALE GENOMIC DNA]</scope>
    <source>
        <strain evidence="2 3">H119_p4</strain>
    </source>
</reference>
<evidence type="ECO:0000313" key="2">
    <source>
        <dbReference type="EMBL" id="KAF7760738.1"/>
    </source>
</evidence>
<comment type="caution">
    <text evidence="2">The sequence shown here is derived from an EMBL/GenBank/DDBJ whole genome shotgun (WGS) entry which is preliminary data.</text>
</comment>